<evidence type="ECO:0000313" key="3">
    <source>
        <dbReference type="Proteomes" id="UP000660381"/>
    </source>
</evidence>
<dbReference type="PANTHER" id="PTHR34706">
    <property type="entry name" value="SLR1338 PROTEIN"/>
    <property type="match status" value="1"/>
</dbReference>
<proteinExistence type="predicted"/>
<reference evidence="2 3" key="1">
    <citation type="journal article" date="2020" name="ISME J.">
        <title>Comparative genomics reveals insights into cyanobacterial evolution and habitat adaptation.</title>
        <authorList>
            <person name="Chen M.Y."/>
            <person name="Teng W.K."/>
            <person name="Zhao L."/>
            <person name="Hu C.X."/>
            <person name="Zhou Y.K."/>
            <person name="Han B.P."/>
            <person name="Song L.R."/>
            <person name="Shu W.S."/>
        </authorList>
    </citation>
    <scope>NUCLEOTIDE SEQUENCE [LARGE SCALE GENOMIC DNA]</scope>
    <source>
        <strain evidence="2 3">FACHB-362</strain>
    </source>
</reference>
<dbReference type="CDD" id="cd01457">
    <property type="entry name" value="vWA_ORF176_type"/>
    <property type="match status" value="1"/>
</dbReference>
<gene>
    <name evidence="2" type="ORF">H6G68_08140</name>
</gene>
<comment type="caution">
    <text evidence="2">The sequence shown here is derived from an EMBL/GenBank/DDBJ whole genome shotgun (WGS) entry which is preliminary data.</text>
</comment>
<dbReference type="InterPro" id="IPR002035">
    <property type="entry name" value="VWF_A"/>
</dbReference>
<accession>A0ABR8J241</accession>
<feature type="domain" description="VWFA" evidence="1">
    <location>
        <begin position="6"/>
        <end position="199"/>
    </location>
</feature>
<dbReference type="InterPro" id="IPR019303">
    <property type="entry name" value="vWA_TerF_C"/>
</dbReference>
<dbReference type="InterPro" id="IPR036465">
    <property type="entry name" value="vWFA_dom_sf"/>
</dbReference>
<organism evidence="2 3">
    <name type="scientific">Anabaena catenula FACHB-362</name>
    <dbReference type="NCBI Taxonomy" id="2692877"/>
    <lineage>
        <taxon>Bacteria</taxon>
        <taxon>Bacillati</taxon>
        <taxon>Cyanobacteriota</taxon>
        <taxon>Cyanophyceae</taxon>
        <taxon>Nostocales</taxon>
        <taxon>Nostocaceae</taxon>
        <taxon>Anabaena</taxon>
    </lineage>
</organism>
<dbReference type="SMART" id="SM00327">
    <property type="entry name" value="VWA"/>
    <property type="match status" value="1"/>
</dbReference>
<keyword evidence="3" id="KW-1185">Reference proteome</keyword>
<protein>
    <submittedName>
        <fullName evidence="2">VWA domain-containing protein</fullName>
    </submittedName>
</protein>
<dbReference type="Gene3D" id="3.40.50.410">
    <property type="entry name" value="von Willebrand factor, type A domain"/>
    <property type="match status" value="1"/>
</dbReference>
<evidence type="ECO:0000259" key="1">
    <source>
        <dbReference type="PROSITE" id="PS50234"/>
    </source>
</evidence>
<sequence>MLENRDYTLIIDHSASMAQLSEKGDKSRWLALQESTFALARKCEEFDTDGITVYLFSRKFERFDHVTSDKVIQIFEENIPDDTTNLVGVLQDAINNYFTRKAAGQSKPNGEIILVITDGRQDDKQAIYEVIINATHKMEHEKELGISIIQVGNDPQAKKFLKALDDQLQSVGAKFDICDTVAFDDLENMNLVDVLINAIND</sequence>
<dbReference type="SUPFAM" id="SSF53300">
    <property type="entry name" value="vWA-like"/>
    <property type="match status" value="1"/>
</dbReference>
<dbReference type="EMBL" id="JACJTQ010000008">
    <property type="protein sequence ID" value="MBD2691723.1"/>
    <property type="molecule type" value="Genomic_DNA"/>
</dbReference>
<dbReference type="RefSeq" id="WP_190906167.1">
    <property type="nucleotide sequence ID" value="NZ_JACJTQ010000008.1"/>
</dbReference>
<name>A0ABR8J241_9NOST</name>
<dbReference type="PANTHER" id="PTHR34706:SF1">
    <property type="entry name" value="VWFA DOMAIN-CONTAINING PROTEIN"/>
    <property type="match status" value="1"/>
</dbReference>
<dbReference type="PROSITE" id="PS50234">
    <property type="entry name" value="VWFA"/>
    <property type="match status" value="1"/>
</dbReference>
<dbReference type="Proteomes" id="UP000660381">
    <property type="component" value="Unassembled WGS sequence"/>
</dbReference>
<dbReference type="Pfam" id="PF10138">
    <property type="entry name" value="vWA-TerF-like"/>
    <property type="match status" value="1"/>
</dbReference>
<evidence type="ECO:0000313" key="2">
    <source>
        <dbReference type="EMBL" id="MBD2691723.1"/>
    </source>
</evidence>